<keyword evidence="2" id="KW-1185">Reference proteome</keyword>
<evidence type="ECO:0000313" key="2">
    <source>
        <dbReference type="Proteomes" id="UP000297229"/>
    </source>
</evidence>
<evidence type="ECO:0000313" key="1">
    <source>
        <dbReference type="EMBL" id="TGO71115.1"/>
    </source>
</evidence>
<dbReference type="AlphaFoldDB" id="A0A4Z1JBS2"/>
<organism evidence="1 2">
    <name type="scientific">Botrytis elliptica</name>
    <dbReference type="NCBI Taxonomy" id="278938"/>
    <lineage>
        <taxon>Eukaryota</taxon>
        <taxon>Fungi</taxon>
        <taxon>Dikarya</taxon>
        <taxon>Ascomycota</taxon>
        <taxon>Pezizomycotina</taxon>
        <taxon>Leotiomycetes</taxon>
        <taxon>Helotiales</taxon>
        <taxon>Sclerotiniaceae</taxon>
        <taxon>Botrytis</taxon>
    </lineage>
</organism>
<dbReference type="EMBL" id="PQXM01000616">
    <property type="protein sequence ID" value="TGO71115.1"/>
    <property type="molecule type" value="Genomic_DNA"/>
</dbReference>
<name>A0A4Z1JBS2_9HELO</name>
<comment type="caution">
    <text evidence="1">The sequence shown here is derived from an EMBL/GenBank/DDBJ whole genome shotgun (WGS) entry which is preliminary data.</text>
</comment>
<accession>A0A4Z1JBS2</accession>
<reference evidence="1 2" key="1">
    <citation type="submission" date="2017-12" db="EMBL/GenBank/DDBJ databases">
        <title>Comparative genomics of Botrytis spp.</title>
        <authorList>
            <person name="Valero-Jimenez C.A."/>
            <person name="Tapia P."/>
            <person name="Veloso J."/>
            <person name="Silva-Moreno E."/>
            <person name="Staats M."/>
            <person name="Valdes J.H."/>
            <person name="Van Kan J.A.L."/>
        </authorList>
    </citation>
    <scope>NUCLEOTIDE SEQUENCE [LARGE SCALE GENOMIC DNA]</scope>
    <source>
        <strain evidence="1 2">Be9601</strain>
    </source>
</reference>
<dbReference type="Proteomes" id="UP000297229">
    <property type="component" value="Unassembled WGS sequence"/>
</dbReference>
<proteinExistence type="predicted"/>
<sequence>MFRGGVGGFPGKRHDGVCGAEIHDAAASERARGVAALVGERFLEEHGACDGAVAEERAAHVGAEDVVEFGEGQGAQGGGGAGADLVGEGVLVLVRGGEGWILWGEGN</sequence>
<protein>
    <submittedName>
        <fullName evidence="1">Uncharacterized protein</fullName>
    </submittedName>
</protein>
<gene>
    <name evidence="1" type="ORF">BELL_0618g00080</name>
</gene>